<organism evidence="2 3">
    <name type="scientific">Nitrosomonas marina</name>
    <dbReference type="NCBI Taxonomy" id="917"/>
    <lineage>
        <taxon>Bacteria</taxon>
        <taxon>Pseudomonadati</taxon>
        <taxon>Pseudomonadota</taxon>
        <taxon>Betaproteobacteria</taxon>
        <taxon>Nitrosomonadales</taxon>
        <taxon>Nitrosomonadaceae</taxon>
        <taxon>Nitrosomonas</taxon>
    </lineage>
</organism>
<evidence type="ECO:0000256" key="1">
    <source>
        <dbReference type="SAM" id="MobiDB-lite"/>
    </source>
</evidence>
<accession>A0A1H9Z492</accession>
<dbReference type="AlphaFoldDB" id="A0A1H9Z492"/>
<feature type="region of interest" description="Disordered" evidence="1">
    <location>
        <begin position="1"/>
        <end position="20"/>
    </location>
</feature>
<name>A0A1H9Z492_9PROT</name>
<sequence length="68" mass="7718">MYRHAGAIATKKHTSAQTANNTQNILIPSTQIYFFYQRTNADRFNRSPNTTWTETAGALKFLLPVAWA</sequence>
<dbReference type="Proteomes" id="UP000199345">
    <property type="component" value="Unassembled WGS sequence"/>
</dbReference>
<protein>
    <submittedName>
        <fullName evidence="2">Uncharacterized protein</fullName>
    </submittedName>
</protein>
<evidence type="ECO:0000313" key="3">
    <source>
        <dbReference type="Proteomes" id="UP000199345"/>
    </source>
</evidence>
<keyword evidence="3" id="KW-1185">Reference proteome</keyword>
<proteinExistence type="predicted"/>
<evidence type="ECO:0000313" key="2">
    <source>
        <dbReference type="EMBL" id="SES76314.1"/>
    </source>
</evidence>
<dbReference type="EMBL" id="FOIA01000003">
    <property type="protein sequence ID" value="SES76314.1"/>
    <property type="molecule type" value="Genomic_DNA"/>
</dbReference>
<gene>
    <name evidence="2" type="ORF">SAMN05216326_10381</name>
</gene>
<reference evidence="3" key="1">
    <citation type="submission" date="2016-10" db="EMBL/GenBank/DDBJ databases">
        <authorList>
            <person name="Varghese N."/>
            <person name="Submissions S."/>
        </authorList>
    </citation>
    <scope>NUCLEOTIDE SEQUENCE [LARGE SCALE GENOMIC DNA]</scope>
    <source>
        <strain evidence="3">Nm71</strain>
    </source>
</reference>